<proteinExistence type="predicted"/>
<feature type="region of interest" description="Disordered" evidence="1">
    <location>
        <begin position="167"/>
        <end position="193"/>
    </location>
</feature>
<reference evidence="3" key="1">
    <citation type="journal article" date="2021" name="Nat. Commun.">
        <title>Genetic determinants of endophytism in the Arabidopsis root mycobiome.</title>
        <authorList>
            <person name="Mesny F."/>
            <person name="Miyauchi S."/>
            <person name="Thiergart T."/>
            <person name="Pickel B."/>
            <person name="Atanasova L."/>
            <person name="Karlsson M."/>
            <person name="Huettel B."/>
            <person name="Barry K.W."/>
            <person name="Haridas S."/>
            <person name="Chen C."/>
            <person name="Bauer D."/>
            <person name="Andreopoulos W."/>
            <person name="Pangilinan J."/>
            <person name="LaButti K."/>
            <person name="Riley R."/>
            <person name="Lipzen A."/>
            <person name="Clum A."/>
            <person name="Drula E."/>
            <person name="Henrissat B."/>
            <person name="Kohler A."/>
            <person name="Grigoriev I.V."/>
            <person name="Martin F.M."/>
            <person name="Hacquard S."/>
        </authorList>
    </citation>
    <scope>NUCLEOTIDE SEQUENCE</scope>
    <source>
        <strain evidence="3">MPI-CAGE-CH-0235</strain>
    </source>
</reference>
<feature type="chain" id="PRO_5035439638" description="Biotrophy-associated secreted protein 2" evidence="2">
    <location>
        <begin position="18"/>
        <end position="242"/>
    </location>
</feature>
<protein>
    <recommendedName>
        <fullName evidence="5">Biotrophy-associated secreted protein 2</fullName>
    </recommendedName>
</protein>
<keyword evidence="4" id="KW-1185">Reference proteome</keyword>
<dbReference type="Proteomes" id="UP000813444">
    <property type="component" value="Unassembled WGS sequence"/>
</dbReference>
<accession>A0A8K0WQ50</accession>
<evidence type="ECO:0008006" key="5">
    <source>
        <dbReference type="Google" id="ProtNLM"/>
    </source>
</evidence>
<evidence type="ECO:0000313" key="3">
    <source>
        <dbReference type="EMBL" id="KAH7317144.1"/>
    </source>
</evidence>
<evidence type="ECO:0000256" key="2">
    <source>
        <dbReference type="SAM" id="SignalP"/>
    </source>
</evidence>
<sequence length="242" mass="22658">MVRIAIFTIMAAATVMALPQQLSARQDAAGSANVGNGAGRQFITGGCIADADCASTCCAPAANGGGTCAARLVAEGDGRGCGFGGAGAAAPQAPPAPPAPPANNGAPGGQNVGNGAGLQFITGQCLADADCASTCCAPAANGSGSCAARLVAEADGRGCGFGGAAVAAPQAPPPPPPAAPAADPNVPGSQNVGNGAGQQFITGQCLSDADCASTCCAPRANGGGSCAARLVAEADGRGCGFI</sequence>
<feature type="signal peptide" evidence="2">
    <location>
        <begin position="1"/>
        <end position="17"/>
    </location>
</feature>
<organism evidence="3 4">
    <name type="scientific">Stachybotrys elegans</name>
    <dbReference type="NCBI Taxonomy" id="80388"/>
    <lineage>
        <taxon>Eukaryota</taxon>
        <taxon>Fungi</taxon>
        <taxon>Dikarya</taxon>
        <taxon>Ascomycota</taxon>
        <taxon>Pezizomycotina</taxon>
        <taxon>Sordariomycetes</taxon>
        <taxon>Hypocreomycetidae</taxon>
        <taxon>Hypocreales</taxon>
        <taxon>Stachybotryaceae</taxon>
        <taxon>Stachybotrys</taxon>
    </lineage>
</organism>
<evidence type="ECO:0000313" key="4">
    <source>
        <dbReference type="Proteomes" id="UP000813444"/>
    </source>
</evidence>
<dbReference type="EMBL" id="JAGPNK010000008">
    <property type="protein sequence ID" value="KAH7317144.1"/>
    <property type="molecule type" value="Genomic_DNA"/>
</dbReference>
<feature type="compositionally biased region" description="Pro residues" evidence="1">
    <location>
        <begin position="92"/>
        <end position="101"/>
    </location>
</feature>
<keyword evidence="2" id="KW-0732">Signal</keyword>
<feature type="compositionally biased region" description="Pro residues" evidence="1">
    <location>
        <begin position="170"/>
        <end position="179"/>
    </location>
</feature>
<name>A0A8K0WQ50_9HYPO</name>
<gene>
    <name evidence="3" type="ORF">B0I35DRAFT_479912</name>
</gene>
<comment type="caution">
    <text evidence="3">The sequence shown here is derived from an EMBL/GenBank/DDBJ whole genome shotgun (WGS) entry which is preliminary data.</text>
</comment>
<dbReference type="AlphaFoldDB" id="A0A8K0WQ50"/>
<evidence type="ECO:0000256" key="1">
    <source>
        <dbReference type="SAM" id="MobiDB-lite"/>
    </source>
</evidence>
<feature type="region of interest" description="Disordered" evidence="1">
    <location>
        <begin position="86"/>
        <end position="110"/>
    </location>
</feature>
<dbReference type="OrthoDB" id="2132010at2759"/>